<dbReference type="PANTHER" id="PTHR11963">
    <property type="entry name" value="LEUCINE AMINOPEPTIDASE-RELATED"/>
    <property type="match status" value="1"/>
</dbReference>
<dbReference type="Pfam" id="PF00883">
    <property type="entry name" value="Peptidase_M17"/>
    <property type="match status" value="1"/>
</dbReference>
<evidence type="ECO:0000256" key="7">
    <source>
        <dbReference type="ARBA" id="ARBA00050021"/>
    </source>
</evidence>
<reference evidence="11" key="1">
    <citation type="journal article" date="2019" name="Int. J. Syst. Evol. Microbiol.">
        <title>The Global Catalogue of Microorganisms (GCM) 10K type strain sequencing project: providing services to taxonomists for standard genome sequencing and annotation.</title>
        <authorList>
            <consortium name="The Broad Institute Genomics Platform"/>
            <consortium name="The Broad Institute Genome Sequencing Center for Infectious Disease"/>
            <person name="Wu L."/>
            <person name="Ma J."/>
        </authorList>
    </citation>
    <scope>NUCLEOTIDE SEQUENCE [LARGE SCALE GENOMIC DNA]</scope>
    <source>
        <strain evidence="11">NBRC 108730</strain>
    </source>
</reference>
<evidence type="ECO:0000256" key="3">
    <source>
        <dbReference type="ARBA" id="ARBA00022670"/>
    </source>
</evidence>
<feature type="domain" description="Cytosol aminopeptidase" evidence="9">
    <location>
        <begin position="231"/>
        <end position="238"/>
    </location>
</feature>
<dbReference type="InterPro" id="IPR011356">
    <property type="entry name" value="Leucine_aapep/pepB"/>
</dbReference>
<dbReference type="Gene3D" id="3.40.220.10">
    <property type="entry name" value="Leucine Aminopeptidase, subunit E, domain 1"/>
    <property type="match status" value="1"/>
</dbReference>
<keyword evidence="4" id="KW-0378">Hydrolase</keyword>
<evidence type="ECO:0000313" key="10">
    <source>
        <dbReference type="EMBL" id="GMA89017.1"/>
    </source>
</evidence>
<dbReference type="GO" id="GO:0004177">
    <property type="term" value="F:aminopeptidase activity"/>
    <property type="evidence" value="ECO:0007669"/>
    <property type="project" value="UniProtKB-KW"/>
</dbReference>
<evidence type="ECO:0000313" key="11">
    <source>
        <dbReference type="Proteomes" id="UP001157017"/>
    </source>
</evidence>
<evidence type="ECO:0000259" key="9">
    <source>
        <dbReference type="PROSITE" id="PS00631"/>
    </source>
</evidence>
<keyword evidence="2 10" id="KW-0031">Aminopeptidase</keyword>
<comment type="caution">
    <text evidence="10">The sequence shown here is derived from an EMBL/GenBank/DDBJ whole genome shotgun (WGS) entry which is preliminary data.</text>
</comment>
<comment type="function">
    <text evidence="6">Presumably involved in the processing and regular turnover of intracellular proteins. Catalyzes the removal of unsubstituted N-terminal amino acids from various peptides.</text>
</comment>
<dbReference type="CDD" id="cd00433">
    <property type="entry name" value="Peptidase_M17"/>
    <property type="match status" value="1"/>
</dbReference>
<name>A0ABQ6JMK7_9ACTN</name>
<dbReference type="Gene3D" id="3.40.630.10">
    <property type="entry name" value="Zn peptidases"/>
    <property type="match status" value="1"/>
</dbReference>
<dbReference type="InterPro" id="IPR043472">
    <property type="entry name" value="Macro_dom-like"/>
</dbReference>
<organism evidence="10 11">
    <name type="scientific">Angustibacter aerolatus</name>
    <dbReference type="NCBI Taxonomy" id="1162965"/>
    <lineage>
        <taxon>Bacteria</taxon>
        <taxon>Bacillati</taxon>
        <taxon>Actinomycetota</taxon>
        <taxon>Actinomycetes</taxon>
        <taxon>Kineosporiales</taxon>
        <taxon>Kineosporiaceae</taxon>
    </lineage>
</organism>
<keyword evidence="3" id="KW-0645">Protease</keyword>
<evidence type="ECO:0000256" key="6">
    <source>
        <dbReference type="ARBA" id="ARBA00049972"/>
    </source>
</evidence>
<comment type="similarity">
    <text evidence="1">Belongs to the peptidase M17 family.</text>
</comment>
<dbReference type="PROSITE" id="PS00631">
    <property type="entry name" value="CYTOSOL_AP"/>
    <property type="match status" value="1"/>
</dbReference>
<evidence type="ECO:0000256" key="5">
    <source>
        <dbReference type="ARBA" id="ARBA00033172"/>
    </source>
</evidence>
<dbReference type="Proteomes" id="UP001157017">
    <property type="component" value="Unassembled WGS sequence"/>
</dbReference>
<keyword evidence="11" id="KW-1185">Reference proteome</keyword>
<dbReference type="InterPro" id="IPR000819">
    <property type="entry name" value="Peptidase_M17_C"/>
</dbReference>
<accession>A0ABQ6JMK7</accession>
<dbReference type="PRINTS" id="PR00481">
    <property type="entry name" value="LAMNOPPTDASE"/>
</dbReference>
<dbReference type="PANTHER" id="PTHR11963:SF23">
    <property type="entry name" value="CYTOSOL AMINOPEPTIDASE"/>
    <property type="match status" value="1"/>
</dbReference>
<proteinExistence type="inferred from homology"/>
<dbReference type="EMBL" id="BSUZ01000001">
    <property type="protein sequence ID" value="GMA89017.1"/>
    <property type="molecule type" value="Genomic_DNA"/>
</dbReference>
<evidence type="ECO:0000256" key="4">
    <source>
        <dbReference type="ARBA" id="ARBA00022801"/>
    </source>
</evidence>
<evidence type="ECO:0000256" key="8">
    <source>
        <dbReference type="ARBA" id="ARBA00050061"/>
    </source>
</evidence>
<protein>
    <recommendedName>
        <fullName evidence="7">Probable cytosol aminopeptidase</fullName>
    </recommendedName>
    <alternativeName>
        <fullName evidence="8">Leucine aminopeptidase</fullName>
    </alternativeName>
    <alternativeName>
        <fullName evidence="5">Leucyl aminopeptidase</fullName>
    </alternativeName>
</protein>
<dbReference type="SUPFAM" id="SSF53187">
    <property type="entry name" value="Zn-dependent exopeptidases"/>
    <property type="match status" value="1"/>
</dbReference>
<evidence type="ECO:0000256" key="1">
    <source>
        <dbReference type="ARBA" id="ARBA00009528"/>
    </source>
</evidence>
<dbReference type="NCBIfam" id="NF002073">
    <property type="entry name" value="PRK00913.1-2"/>
    <property type="match status" value="1"/>
</dbReference>
<sequence length="393" mass="40074">MALPAEDVDQVTAVAEGALIGAYEFTRHRGRTAADRKPPVAAVTVLTAVARDKAVKAAAEHAAAVADAVHLTRDLVNTAPGDLPPAAFADAVVAAAKGTSVKVTVLDEKALAKGGYGGILGVGQGSSRPPRLVKLEYAPRGAGSHLAFVGKGITFDSGGLSLKPPAGMETMKSDMAGGAAVAAAVLAVARLGLAVRVTGWVPLAENMPSGTAQRPSDVLTTYGGRTVEVLNTDAEGRLVLADAIVAASEEHPDAIVDVATLTGHQVLALGARVGAIMSNDDEPARAGARHRRAWSASRRGRCRCRSSLRASMDSAVADIANMGERAGGMLVAGLFLKEFVGDRTDGEGQIPWAHLDIAGPSFNEGKPWGYTPKGATGCTVRTLVGLATGAVSA</sequence>
<gene>
    <name evidence="10" type="primary">pepA</name>
    <name evidence="10" type="ORF">GCM10025868_42670</name>
</gene>
<evidence type="ECO:0000256" key="2">
    <source>
        <dbReference type="ARBA" id="ARBA00022438"/>
    </source>
</evidence>